<comment type="caution">
    <text evidence="2">The sequence shown here is derived from an EMBL/GenBank/DDBJ whole genome shotgun (WGS) entry which is preliminary data.</text>
</comment>
<gene>
    <name evidence="2" type="ORF">B0J11DRAFT_262464</name>
</gene>
<organism evidence="2 3">
    <name type="scientific">Dendryphion nanum</name>
    <dbReference type="NCBI Taxonomy" id="256645"/>
    <lineage>
        <taxon>Eukaryota</taxon>
        <taxon>Fungi</taxon>
        <taxon>Dikarya</taxon>
        <taxon>Ascomycota</taxon>
        <taxon>Pezizomycotina</taxon>
        <taxon>Dothideomycetes</taxon>
        <taxon>Pleosporomycetidae</taxon>
        <taxon>Pleosporales</taxon>
        <taxon>Torulaceae</taxon>
        <taxon>Dendryphion</taxon>
    </lineage>
</organism>
<sequence>MIRIQRRYFRKRAKEIYSQGPRGDRIKVLRGLRQFVRERNSNDQHAHVLQISSPFHCPAKPQNDEPGASPPTRLHILPAPAVRISSDSTYSPSHKSNADIRPTQLQTSLSILDLPFYVSDSIHYDIKNIVIDTSKPLPEPPALGPVPPRRKCASFSLSDKQLPPPPPSLPLPQNDFLSPPSNTTTTDTTHNKYTTIQHTTHRIPHHSLYHQTPGQSQVRILHPPIQNLVASHPLNPKIRPRPQRPREIQSQNLSPHPSPFTIFINFPF</sequence>
<evidence type="ECO:0000256" key="1">
    <source>
        <dbReference type="SAM" id="MobiDB-lite"/>
    </source>
</evidence>
<name>A0A9P9CXE7_9PLEO</name>
<protein>
    <submittedName>
        <fullName evidence="2">Uncharacterized protein</fullName>
    </submittedName>
</protein>
<evidence type="ECO:0000313" key="2">
    <source>
        <dbReference type="EMBL" id="KAH7108627.1"/>
    </source>
</evidence>
<accession>A0A9P9CXE7</accession>
<feature type="region of interest" description="Disordered" evidence="1">
    <location>
        <begin position="55"/>
        <end position="74"/>
    </location>
</feature>
<proteinExistence type="predicted"/>
<feature type="region of interest" description="Disordered" evidence="1">
    <location>
        <begin position="231"/>
        <end position="256"/>
    </location>
</feature>
<dbReference type="AlphaFoldDB" id="A0A9P9CXE7"/>
<dbReference type="Proteomes" id="UP000700596">
    <property type="component" value="Unassembled WGS sequence"/>
</dbReference>
<dbReference type="EMBL" id="JAGMWT010000040">
    <property type="protein sequence ID" value="KAH7108627.1"/>
    <property type="molecule type" value="Genomic_DNA"/>
</dbReference>
<keyword evidence="3" id="KW-1185">Reference proteome</keyword>
<feature type="compositionally biased region" description="Pro residues" evidence="1">
    <location>
        <begin position="137"/>
        <end position="147"/>
    </location>
</feature>
<feature type="region of interest" description="Disordered" evidence="1">
    <location>
        <begin position="133"/>
        <end position="190"/>
    </location>
</feature>
<evidence type="ECO:0000313" key="3">
    <source>
        <dbReference type="Proteomes" id="UP000700596"/>
    </source>
</evidence>
<reference evidence="2" key="1">
    <citation type="journal article" date="2021" name="Nat. Commun.">
        <title>Genetic determinants of endophytism in the Arabidopsis root mycobiome.</title>
        <authorList>
            <person name="Mesny F."/>
            <person name="Miyauchi S."/>
            <person name="Thiergart T."/>
            <person name="Pickel B."/>
            <person name="Atanasova L."/>
            <person name="Karlsson M."/>
            <person name="Huettel B."/>
            <person name="Barry K.W."/>
            <person name="Haridas S."/>
            <person name="Chen C."/>
            <person name="Bauer D."/>
            <person name="Andreopoulos W."/>
            <person name="Pangilinan J."/>
            <person name="LaButti K."/>
            <person name="Riley R."/>
            <person name="Lipzen A."/>
            <person name="Clum A."/>
            <person name="Drula E."/>
            <person name="Henrissat B."/>
            <person name="Kohler A."/>
            <person name="Grigoriev I.V."/>
            <person name="Martin F.M."/>
            <person name="Hacquard S."/>
        </authorList>
    </citation>
    <scope>NUCLEOTIDE SEQUENCE</scope>
    <source>
        <strain evidence="2">MPI-CAGE-CH-0243</strain>
    </source>
</reference>